<feature type="chain" id="PRO_5039545961" evidence="1">
    <location>
        <begin position="25"/>
        <end position="406"/>
    </location>
</feature>
<evidence type="ECO:0000313" key="3">
    <source>
        <dbReference type="Proteomes" id="UP000655751"/>
    </source>
</evidence>
<dbReference type="RefSeq" id="WP_196151313.1">
    <property type="nucleotide sequence ID" value="NZ_JADMLG010000009.1"/>
</dbReference>
<evidence type="ECO:0000256" key="1">
    <source>
        <dbReference type="SAM" id="SignalP"/>
    </source>
</evidence>
<protein>
    <submittedName>
        <fullName evidence="2">Uncharacterized protein</fullName>
    </submittedName>
</protein>
<dbReference type="EMBL" id="JADMLG010000009">
    <property type="protein sequence ID" value="MBH0778994.1"/>
    <property type="molecule type" value="Genomic_DNA"/>
</dbReference>
<evidence type="ECO:0000313" key="2">
    <source>
        <dbReference type="EMBL" id="MBH0778994.1"/>
    </source>
</evidence>
<proteinExistence type="predicted"/>
<sequence>MRIPRALVPLIGAFVLSGTLGVTAVTPVTARAADRDTVAGAPIADAGELCVGAAPTFDDIIGITATALRALVPAEQVAGYDREVEQVRLALSNLRVHRDGLPVHPGAVNERTEFLDDPIVTYLVNGLDAVRTGRIDQTVPASRLTVNDVVEVFILATRLVKIPAQLAAAMVPTVGFVLKPLVGAVFTGVKSLARLVQDNLASRCAAPNAYRPLDLDEVVVAPVAVPDQVRDLANSLVRADGSCTPVADLTTHELVERTRDYLDRSDLPLDRAALRASADSVRAFLAENRVARMALPRRTEELGPLVDALDYGPVTFLTNLGFGIYEGRALETVPLSEVEVENALDLTTLGLDVTSLLITAGTTVAGSTGIAATVTTPISIAQTLLFAPTTYGAPIVKGVIQSMCGA</sequence>
<gene>
    <name evidence="2" type="ORF">IT779_22210</name>
</gene>
<feature type="signal peptide" evidence="1">
    <location>
        <begin position="1"/>
        <end position="24"/>
    </location>
</feature>
<name>A0A931ICP9_9NOCA</name>
<dbReference type="AlphaFoldDB" id="A0A931ICP9"/>
<comment type="caution">
    <text evidence="2">The sequence shown here is derived from an EMBL/GenBank/DDBJ whole genome shotgun (WGS) entry which is preliminary data.</text>
</comment>
<organism evidence="2 3">
    <name type="scientific">Nocardia bovistercoris</name>
    <dbReference type="NCBI Taxonomy" id="2785916"/>
    <lineage>
        <taxon>Bacteria</taxon>
        <taxon>Bacillati</taxon>
        <taxon>Actinomycetota</taxon>
        <taxon>Actinomycetes</taxon>
        <taxon>Mycobacteriales</taxon>
        <taxon>Nocardiaceae</taxon>
        <taxon>Nocardia</taxon>
    </lineage>
</organism>
<reference evidence="2" key="1">
    <citation type="submission" date="2020-11" db="EMBL/GenBank/DDBJ databases">
        <title>Nocardia NEAU-351.nov., a novel actinomycete isolated from the cow dung.</title>
        <authorList>
            <person name="Zhang X."/>
        </authorList>
    </citation>
    <scope>NUCLEOTIDE SEQUENCE</scope>
    <source>
        <strain evidence="2">NEAU-351</strain>
    </source>
</reference>
<keyword evidence="1" id="KW-0732">Signal</keyword>
<keyword evidence="3" id="KW-1185">Reference proteome</keyword>
<dbReference type="Proteomes" id="UP000655751">
    <property type="component" value="Unassembled WGS sequence"/>
</dbReference>
<accession>A0A931ICP9</accession>